<accession>A0A8W8IDD4</accession>
<keyword evidence="1" id="KW-0732">Signal</keyword>
<dbReference type="AlphaFoldDB" id="A0A8W8IDD4"/>
<organism evidence="2 3">
    <name type="scientific">Magallana gigas</name>
    <name type="common">Pacific oyster</name>
    <name type="synonym">Crassostrea gigas</name>
    <dbReference type="NCBI Taxonomy" id="29159"/>
    <lineage>
        <taxon>Eukaryota</taxon>
        <taxon>Metazoa</taxon>
        <taxon>Spiralia</taxon>
        <taxon>Lophotrochozoa</taxon>
        <taxon>Mollusca</taxon>
        <taxon>Bivalvia</taxon>
        <taxon>Autobranchia</taxon>
        <taxon>Pteriomorphia</taxon>
        <taxon>Ostreida</taxon>
        <taxon>Ostreoidea</taxon>
        <taxon>Ostreidae</taxon>
        <taxon>Magallana</taxon>
    </lineage>
</organism>
<evidence type="ECO:0000256" key="1">
    <source>
        <dbReference type="SAM" id="SignalP"/>
    </source>
</evidence>
<sequence length="384" mass="43350">MKPLLFSLFLCLTLNEVYGIYGGCMSYSSSPSNVPGHIKVKLFFLNGWKLQRGPCQNCTENDEGSEVTARRKQYINDTNDPEAFGKWSFEYELRGLERLGYQNLTYKVNKRIRDVVIMVNKHEGWELESSEINLLLSINTSEPRRFDIMFENVMDGNVTSMGRAVPAFLQVKVDPYNRTDTGKPNSSPVVLVKPYYSLENGKTHTTHIPAVDDDDDAIECDLSMFVEAGAFQKIVKNLTITNILVVNEKDCVLTINLNNTRFSVGDTFALPITVKDYGRKYIVTLSRHSAYETPLGRVTVLPAFFDHIRLNRGIVEITSTDMSEENITIYYSPDVINGTIHTKIAEVEFLALTPGPRQICLNATDRFDWTVGCLIVAVEIKGKI</sequence>
<protein>
    <submittedName>
        <fullName evidence="2">Uncharacterized protein</fullName>
    </submittedName>
</protein>
<feature type="chain" id="PRO_5036470032" evidence="1">
    <location>
        <begin position="20"/>
        <end position="384"/>
    </location>
</feature>
<reference evidence="2" key="1">
    <citation type="submission" date="2022-08" db="UniProtKB">
        <authorList>
            <consortium name="EnsemblMetazoa"/>
        </authorList>
    </citation>
    <scope>IDENTIFICATION</scope>
    <source>
        <strain evidence="2">05x7-T-G4-1.051#20</strain>
    </source>
</reference>
<evidence type="ECO:0000313" key="3">
    <source>
        <dbReference type="Proteomes" id="UP000005408"/>
    </source>
</evidence>
<dbReference type="Proteomes" id="UP000005408">
    <property type="component" value="Unassembled WGS sequence"/>
</dbReference>
<keyword evidence="3" id="KW-1185">Reference proteome</keyword>
<evidence type="ECO:0000313" key="2">
    <source>
        <dbReference type="EnsemblMetazoa" id="G13648.1:cds"/>
    </source>
</evidence>
<proteinExistence type="predicted"/>
<dbReference type="EnsemblMetazoa" id="G13648.1">
    <property type="protein sequence ID" value="G13648.1:cds"/>
    <property type="gene ID" value="G13648"/>
</dbReference>
<feature type="signal peptide" evidence="1">
    <location>
        <begin position="1"/>
        <end position="19"/>
    </location>
</feature>
<name>A0A8W8IDD4_MAGGI</name>